<name>A0AA49JK90_9BACT</name>
<accession>A0AA49JK90</accession>
<gene>
    <name evidence="3" type="ORF">K4G66_15900</name>
</gene>
<dbReference type="NCBIfam" id="TIGR00200">
    <property type="entry name" value="cinA_nterm"/>
    <property type="match status" value="1"/>
</dbReference>
<reference evidence="3" key="1">
    <citation type="journal article" date="2023" name="Comput. Struct. Biotechnol. J.">
        <title>Discovery of a novel marine Bacteroidetes with a rich repertoire of carbohydrate-active enzymes.</title>
        <authorList>
            <person name="Chen B."/>
            <person name="Liu G."/>
            <person name="Chen Q."/>
            <person name="Wang H."/>
            <person name="Liu L."/>
            <person name="Tang K."/>
        </authorList>
    </citation>
    <scope>NUCLEOTIDE SEQUENCE</scope>
    <source>
        <strain evidence="3">TK19036</strain>
    </source>
</reference>
<dbReference type="CDD" id="cd00885">
    <property type="entry name" value="cinA"/>
    <property type="match status" value="1"/>
</dbReference>
<dbReference type="Gene3D" id="3.30.70.2860">
    <property type="match status" value="1"/>
</dbReference>
<sequence length="421" mass="46393">MKPVWAEVITIGDEILYGQTLDTNTRWIGQHLSEIGVKIIRKVSLGDQREEIIKALDEASQRADIILITGGLGPTKDDITKKTLADYFQTPLVMNQEALEHVTALFSRRNLPMTALNEQQAMLPQSCTMITNNMGTAPGMWFEQDGRVYVSMPGVPYEMENMMAKSVLPKLQETFALPVIYHQMIQTVGIGESWLAEKIESWEDQLPPHIRLAYLPSFGRVKLRLTAVGENRKQLETEVAEQVRLVEPTIQQYIFGYGDNTLEEAIGSLLVEERKTLAVAESCTGGFVSHTITSVPGSSRYFKGGVVAYSNALKTNLLGVPEETLAAHGAVSEETIRAMAEGVRERLQADFGIATSGIAGPDGGTPEKPVGTVWVAVADEQQIITKKLTLSKDRLVNIQRSTVVVLDMLRQAVRKSLANPT</sequence>
<evidence type="ECO:0000256" key="1">
    <source>
        <dbReference type="HAMAP-Rule" id="MF_00226"/>
    </source>
</evidence>
<dbReference type="InterPro" id="IPR036425">
    <property type="entry name" value="MoaB/Mog-like_dom_sf"/>
</dbReference>
<dbReference type="HAMAP" id="MF_00226_B">
    <property type="entry name" value="CinA_B"/>
    <property type="match status" value="1"/>
</dbReference>
<dbReference type="NCBIfam" id="NF001813">
    <property type="entry name" value="PRK00549.1"/>
    <property type="match status" value="1"/>
</dbReference>
<dbReference type="Gene3D" id="3.40.980.10">
    <property type="entry name" value="MoaB/Mog-like domain"/>
    <property type="match status" value="1"/>
</dbReference>
<feature type="domain" description="MoaB/Mog" evidence="2">
    <location>
        <begin position="7"/>
        <end position="174"/>
    </location>
</feature>
<proteinExistence type="inferred from homology"/>
<dbReference type="Pfam" id="PF02464">
    <property type="entry name" value="CinA"/>
    <property type="match status" value="1"/>
</dbReference>
<dbReference type="SMART" id="SM00852">
    <property type="entry name" value="MoCF_biosynth"/>
    <property type="match status" value="1"/>
</dbReference>
<dbReference type="InterPro" id="IPR050101">
    <property type="entry name" value="CinA"/>
</dbReference>
<organism evidence="3">
    <name type="scientific">Roseihalotalea indica</name>
    <dbReference type="NCBI Taxonomy" id="2867963"/>
    <lineage>
        <taxon>Bacteria</taxon>
        <taxon>Pseudomonadati</taxon>
        <taxon>Bacteroidota</taxon>
        <taxon>Cytophagia</taxon>
        <taxon>Cytophagales</taxon>
        <taxon>Catalimonadaceae</taxon>
        <taxon>Roseihalotalea</taxon>
    </lineage>
</organism>
<dbReference type="NCBIfam" id="TIGR00177">
    <property type="entry name" value="molyb_syn"/>
    <property type="match status" value="1"/>
</dbReference>
<dbReference type="PANTHER" id="PTHR13939">
    <property type="entry name" value="NICOTINAMIDE-NUCLEOTIDE AMIDOHYDROLASE PNCC"/>
    <property type="match status" value="1"/>
</dbReference>
<dbReference type="AlphaFoldDB" id="A0AA49JK90"/>
<evidence type="ECO:0000313" key="3">
    <source>
        <dbReference type="EMBL" id="WKN40178.1"/>
    </source>
</evidence>
<dbReference type="InterPro" id="IPR041424">
    <property type="entry name" value="CinA_KH"/>
</dbReference>
<dbReference type="Pfam" id="PF00994">
    <property type="entry name" value="MoCF_biosynth"/>
    <property type="match status" value="1"/>
</dbReference>
<dbReference type="InterPro" id="IPR001453">
    <property type="entry name" value="MoaB/Mog_dom"/>
</dbReference>
<dbReference type="EMBL" id="CP120682">
    <property type="protein sequence ID" value="WKN40178.1"/>
    <property type="molecule type" value="Genomic_DNA"/>
</dbReference>
<dbReference type="InterPro" id="IPR036653">
    <property type="entry name" value="CinA-like_C"/>
</dbReference>
<dbReference type="NCBIfam" id="TIGR00199">
    <property type="entry name" value="PncC_domain"/>
    <property type="match status" value="1"/>
</dbReference>
<dbReference type="InterPro" id="IPR008136">
    <property type="entry name" value="CinA_C"/>
</dbReference>
<comment type="similarity">
    <text evidence="1">Belongs to the CinA family.</text>
</comment>
<protein>
    <recommendedName>
        <fullName evidence="1">CinA-like protein</fullName>
    </recommendedName>
</protein>
<dbReference type="PANTHER" id="PTHR13939:SF0">
    <property type="entry name" value="NMN AMIDOHYDROLASE-LIKE PROTEIN YFAY"/>
    <property type="match status" value="1"/>
</dbReference>
<dbReference type="InterPro" id="IPR008135">
    <property type="entry name" value="Competence-induced_CinA"/>
</dbReference>
<dbReference type="SUPFAM" id="SSF53218">
    <property type="entry name" value="Molybdenum cofactor biosynthesis proteins"/>
    <property type="match status" value="1"/>
</dbReference>
<dbReference type="Pfam" id="PF18146">
    <property type="entry name" value="CinA_KH"/>
    <property type="match status" value="1"/>
</dbReference>
<dbReference type="Gene3D" id="3.90.950.20">
    <property type="entry name" value="CinA-like"/>
    <property type="match status" value="1"/>
</dbReference>
<reference evidence="3" key="2">
    <citation type="journal article" date="2024" name="Antonie Van Leeuwenhoek">
        <title>Roseihalotalea indica gen. nov., sp. nov., a halophilic Bacteroidetes from mesopelagic Southwest Indian Ocean with higher carbohydrate metabolic potential.</title>
        <authorList>
            <person name="Chen B."/>
            <person name="Zhang M."/>
            <person name="Lin D."/>
            <person name="Ye J."/>
            <person name="Tang K."/>
        </authorList>
    </citation>
    <scope>NUCLEOTIDE SEQUENCE</scope>
    <source>
        <strain evidence="3">TK19036</strain>
    </source>
</reference>
<dbReference type="SUPFAM" id="SSF142433">
    <property type="entry name" value="CinA-like"/>
    <property type="match status" value="1"/>
</dbReference>
<evidence type="ECO:0000259" key="2">
    <source>
        <dbReference type="SMART" id="SM00852"/>
    </source>
</evidence>
<dbReference type="PIRSF" id="PIRSF006728">
    <property type="entry name" value="CinA"/>
    <property type="match status" value="1"/>
</dbReference>